<evidence type="ECO:0000259" key="2">
    <source>
        <dbReference type="Pfam" id="PF09084"/>
    </source>
</evidence>
<dbReference type="EMBL" id="VMNW02000005">
    <property type="protein sequence ID" value="KAA9165493.1"/>
    <property type="molecule type" value="Genomic_DNA"/>
</dbReference>
<comment type="caution">
    <text evidence="3">The sequence shown here is derived from an EMBL/GenBank/DDBJ whole genome shotgun (WGS) entry which is preliminary data.</text>
</comment>
<dbReference type="Pfam" id="PF09084">
    <property type="entry name" value="NMT1"/>
    <property type="match status" value="1"/>
</dbReference>
<evidence type="ECO:0000313" key="3">
    <source>
        <dbReference type="EMBL" id="KAA9165493.1"/>
    </source>
</evidence>
<reference evidence="3" key="1">
    <citation type="submission" date="2019-09" db="EMBL/GenBank/DDBJ databases">
        <authorList>
            <person name="Teo W.F.A."/>
            <person name="Duangmal K."/>
        </authorList>
    </citation>
    <scope>NUCLEOTIDE SEQUENCE [LARGE SCALE GENOMIC DNA]</scope>
    <source>
        <strain evidence="3">K81G1</strain>
    </source>
</reference>
<keyword evidence="4" id="KW-1185">Reference proteome</keyword>
<dbReference type="AlphaFoldDB" id="A0A5N0VJ51"/>
<organism evidence="3 4">
    <name type="scientific">Amycolatopsis acidicola</name>
    <dbReference type="NCBI Taxonomy" id="2596893"/>
    <lineage>
        <taxon>Bacteria</taxon>
        <taxon>Bacillati</taxon>
        <taxon>Actinomycetota</taxon>
        <taxon>Actinomycetes</taxon>
        <taxon>Pseudonocardiales</taxon>
        <taxon>Pseudonocardiaceae</taxon>
        <taxon>Amycolatopsis</taxon>
    </lineage>
</organism>
<feature type="domain" description="SsuA/THI5-like" evidence="2">
    <location>
        <begin position="72"/>
        <end position="288"/>
    </location>
</feature>
<dbReference type="SUPFAM" id="SSF53850">
    <property type="entry name" value="Periplasmic binding protein-like II"/>
    <property type="match status" value="1"/>
</dbReference>
<feature type="region of interest" description="Disordered" evidence="1">
    <location>
        <begin position="1"/>
        <end position="21"/>
    </location>
</feature>
<dbReference type="Proteomes" id="UP000319769">
    <property type="component" value="Unassembled WGS sequence"/>
</dbReference>
<sequence>MYGSGQSLPQAPPMGRRPGGTMEFRAMNRRTALAAALALSLTACGSGGSAAGLDPTPQTPVTVQAGFIPVIDVAALYLGDKQGFFTSRGIKLDINTAQGGAALVPPVISGQYQFAFSNVVSVLAARAQGLPLKVIASGSNSTGVEGKDVSMIRVPENSPVRTAADLVGKKVGVNTLNNLLQMLGDVAVSAAGGDPAAVKFVEMPFPDQVTALGNGTLDAMVTAEPFDTIANKGTRVISSPYLDMAKSSLTTSAYFTSEQQLQQNPKLFTALKAAIDESLTYANAHPDEVRGQLSSFMKIDPAVVSQVTLPTFAPGISKDSVAAFVKAAKQYNLVSADVSYDDLVWSGAAG</sequence>
<dbReference type="OrthoDB" id="8877897at2"/>
<evidence type="ECO:0000313" key="4">
    <source>
        <dbReference type="Proteomes" id="UP000319769"/>
    </source>
</evidence>
<protein>
    <submittedName>
        <fullName evidence="3">Nitrate ABC transporter substrate-binding protein</fullName>
    </submittedName>
</protein>
<dbReference type="PANTHER" id="PTHR30024">
    <property type="entry name" value="ALIPHATIC SULFONATES-BINDING PROTEIN-RELATED"/>
    <property type="match status" value="1"/>
</dbReference>
<gene>
    <name evidence="3" type="ORF">FPZ12_005310</name>
</gene>
<accession>A0A5N0VJ51</accession>
<dbReference type="InterPro" id="IPR015168">
    <property type="entry name" value="SsuA/THI5"/>
</dbReference>
<proteinExistence type="predicted"/>
<dbReference type="Gene3D" id="3.40.190.10">
    <property type="entry name" value="Periplasmic binding protein-like II"/>
    <property type="match status" value="2"/>
</dbReference>
<evidence type="ECO:0000256" key="1">
    <source>
        <dbReference type="SAM" id="MobiDB-lite"/>
    </source>
</evidence>
<name>A0A5N0VJ51_9PSEU</name>